<dbReference type="Pfam" id="PF13347">
    <property type="entry name" value="MFS_2"/>
    <property type="match status" value="1"/>
</dbReference>
<proteinExistence type="predicted"/>
<feature type="transmembrane region" description="Helical" evidence="1">
    <location>
        <begin position="40"/>
        <end position="62"/>
    </location>
</feature>
<dbReference type="AlphaFoldDB" id="A0A267FDA7"/>
<feature type="transmembrane region" description="Helical" evidence="1">
    <location>
        <begin position="74"/>
        <end position="97"/>
    </location>
</feature>
<sequence>WPAVADIAGAPLFTAPSHQGSGMSPHLADESPAAAFRPVWLNYGGLAFCTSLLQNVFLLYHVDAYVNVFQVDKASFWLAELLFLVWNSVNDYVFGWLSDGGTLAGRRAGRIVERRLRLLARFGPLLALSFALMWLRWLPGWPAVQFLVCLCLYDACLTAVEVHFTALQADLTLRQSERHRLSLGASLGSGAASGSVFVSYLVWDRARLLPFRLFTTFLACVALAGYLLFSRGIRRAHAARSAASDEVDPSEAQEMPSKPLCSQLRSFSGQLLAHKNFVYFCCTQLLQVFHCHFNSNFFPLFLLLLSSEQSSTEYSASTVSLIGSAVLAVSFVLPHLNNVAFLRLCDSYGAYAVVRGLLLAKALSGLFVLTALPTGTLPLACLLLSNRVFTEGVCKLLNLVVSDLVDEDYAMHRRSEPISALIFGSTALLSKPGQTLAPLLGTALFSHFVGRDLLGADRPLAAGAAPLDSAARLGCLRVLGWVPLACGCVQLALWTRFSLHGDRQRRVKELCYRLRAGAAALRFV</sequence>
<feature type="non-terminal residue" evidence="2">
    <location>
        <position position="1"/>
    </location>
</feature>
<gene>
    <name evidence="2" type="ORF">BOX15_Mlig015408g1</name>
</gene>
<evidence type="ECO:0000313" key="3">
    <source>
        <dbReference type="Proteomes" id="UP000215902"/>
    </source>
</evidence>
<accession>A0A267FDA7</accession>
<keyword evidence="1" id="KW-0812">Transmembrane</keyword>
<dbReference type="EMBL" id="NIVC01001183">
    <property type="protein sequence ID" value="PAA71147.1"/>
    <property type="molecule type" value="Genomic_DNA"/>
</dbReference>
<keyword evidence="1" id="KW-1133">Transmembrane helix</keyword>
<feature type="transmembrane region" description="Helical" evidence="1">
    <location>
        <begin position="209"/>
        <end position="229"/>
    </location>
</feature>
<dbReference type="PANTHER" id="PTHR28658:SF3">
    <property type="entry name" value="TRANSMEMBRANE PROTEIN 180"/>
    <property type="match status" value="1"/>
</dbReference>
<keyword evidence="3" id="KW-1185">Reference proteome</keyword>
<evidence type="ECO:0000313" key="2">
    <source>
        <dbReference type="EMBL" id="PAA71147.1"/>
    </source>
</evidence>
<feature type="transmembrane region" description="Helical" evidence="1">
    <location>
        <begin position="314"/>
        <end position="336"/>
    </location>
</feature>
<dbReference type="SUPFAM" id="SSF103473">
    <property type="entry name" value="MFS general substrate transporter"/>
    <property type="match status" value="1"/>
</dbReference>
<feature type="transmembrane region" description="Helical" evidence="1">
    <location>
        <begin position="143"/>
        <end position="160"/>
    </location>
</feature>
<keyword evidence="1" id="KW-0472">Membrane</keyword>
<evidence type="ECO:0000256" key="1">
    <source>
        <dbReference type="SAM" id="Phobius"/>
    </source>
</evidence>
<feature type="transmembrane region" description="Helical" evidence="1">
    <location>
        <begin position="118"/>
        <end position="137"/>
    </location>
</feature>
<dbReference type="InterPro" id="IPR040035">
    <property type="entry name" value="TMEM180"/>
</dbReference>
<evidence type="ECO:0008006" key="4">
    <source>
        <dbReference type="Google" id="ProtNLM"/>
    </source>
</evidence>
<comment type="caution">
    <text evidence="2">The sequence shown here is derived from an EMBL/GenBank/DDBJ whole genome shotgun (WGS) entry which is preliminary data.</text>
</comment>
<name>A0A267FDA7_9PLAT</name>
<feature type="transmembrane region" description="Helical" evidence="1">
    <location>
        <begin position="181"/>
        <end position="203"/>
    </location>
</feature>
<dbReference type="OrthoDB" id="62987at2759"/>
<dbReference type="STRING" id="282301.A0A267FDA7"/>
<dbReference type="InterPro" id="IPR036259">
    <property type="entry name" value="MFS_trans_sf"/>
</dbReference>
<dbReference type="PANTHER" id="PTHR28658">
    <property type="entry name" value="TRANSMEMBRANE PROTEIN 180"/>
    <property type="match status" value="1"/>
</dbReference>
<dbReference type="Proteomes" id="UP000215902">
    <property type="component" value="Unassembled WGS sequence"/>
</dbReference>
<organism evidence="2 3">
    <name type="scientific">Macrostomum lignano</name>
    <dbReference type="NCBI Taxonomy" id="282301"/>
    <lineage>
        <taxon>Eukaryota</taxon>
        <taxon>Metazoa</taxon>
        <taxon>Spiralia</taxon>
        <taxon>Lophotrochozoa</taxon>
        <taxon>Platyhelminthes</taxon>
        <taxon>Rhabditophora</taxon>
        <taxon>Macrostomorpha</taxon>
        <taxon>Macrostomida</taxon>
        <taxon>Macrostomidae</taxon>
        <taxon>Macrostomum</taxon>
    </lineage>
</organism>
<protein>
    <recommendedName>
        <fullName evidence="4">Transmembrane protein 180</fullName>
    </recommendedName>
</protein>
<reference evidence="2 3" key="1">
    <citation type="submission" date="2017-06" db="EMBL/GenBank/DDBJ databases">
        <title>A platform for efficient transgenesis in Macrostomum lignano, a flatworm model organism for stem cell research.</title>
        <authorList>
            <person name="Berezikov E."/>
        </authorList>
    </citation>
    <scope>NUCLEOTIDE SEQUENCE [LARGE SCALE GENOMIC DNA]</scope>
    <source>
        <strain evidence="2">DV1</strain>
        <tissue evidence="2">Whole organism</tissue>
    </source>
</reference>